<feature type="coiled-coil region" evidence="6">
    <location>
        <begin position="354"/>
        <end position="417"/>
    </location>
</feature>
<name>A5D367_PELTS</name>
<dbReference type="InterPro" id="IPR038109">
    <property type="entry name" value="DNA_bind_recomb_sf"/>
</dbReference>
<dbReference type="HOGENOM" id="CLU_010686_18_3_9"/>
<dbReference type="InterPro" id="IPR025827">
    <property type="entry name" value="Zn_ribbon_recom_dom"/>
</dbReference>
<dbReference type="AlphaFoldDB" id="A5D367"/>
<reference evidence="10" key="1">
    <citation type="journal article" date="2008" name="Genome Res.">
        <title>The genome of Pelotomaculum thermopropionicum reveals niche-associated evolution in anaerobic microbiota.</title>
        <authorList>
            <person name="Kosaka T."/>
            <person name="Kato S."/>
            <person name="Shimoyama T."/>
            <person name="Ishii S."/>
            <person name="Abe T."/>
            <person name="Watanabe K."/>
        </authorList>
    </citation>
    <scope>NUCLEOTIDE SEQUENCE [LARGE SCALE GENOMIC DNA]</scope>
    <source>
        <strain evidence="10">DSM 13744 / JCM 10971 / SI</strain>
    </source>
</reference>
<dbReference type="GO" id="GO:0000150">
    <property type="term" value="F:DNA strand exchange activity"/>
    <property type="evidence" value="ECO:0007669"/>
    <property type="project" value="InterPro"/>
</dbReference>
<dbReference type="Gene3D" id="3.40.50.1390">
    <property type="entry name" value="Resolvase, N-terminal catalytic domain"/>
    <property type="match status" value="1"/>
</dbReference>
<dbReference type="GO" id="GO:0003677">
    <property type="term" value="F:DNA binding"/>
    <property type="evidence" value="ECO:0007669"/>
    <property type="project" value="UniProtKB-KW"/>
</dbReference>
<keyword evidence="1" id="KW-0229">DNA integration</keyword>
<evidence type="ECO:0000256" key="3">
    <source>
        <dbReference type="ARBA" id="ARBA00023172"/>
    </source>
</evidence>
<dbReference type="GO" id="GO:0015074">
    <property type="term" value="P:DNA integration"/>
    <property type="evidence" value="ECO:0007669"/>
    <property type="project" value="UniProtKB-KW"/>
</dbReference>
<dbReference type="InterPro" id="IPR011109">
    <property type="entry name" value="DNA_bind_recombinase_dom"/>
</dbReference>
<dbReference type="PROSITE" id="PS51736">
    <property type="entry name" value="RECOMBINASES_3"/>
    <property type="match status" value="1"/>
</dbReference>
<proteinExistence type="predicted"/>
<dbReference type="KEGG" id="pth:PTH_1125"/>
<evidence type="ECO:0000313" key="10">
    <source>
        <dbReference type="Proteomes" id="UP000006556"/>
    </source>
</evidence>
<dbReference type="EMBL" id="AP009389">
    <property type="protein sequence ID" value="BAF59306.1"/>
    <property type="molecule type" value="Genomic_DNA"/>
</dbReference>
<keyword evidence="2" id="KW-0238">DNA-binding</keyword>
<evidence type="ECO:0000256" key="2">
    <source>
        <dbReference type="ARBA" id="ARBA00023125"/>
    </source>
</evidence>
<protein>
    <recommendedName>
        <fullName evidence="11">Site-specific recombinases</fullName>
    </recommendedName>
</protein>
<sequence>MRAAVYVRVSTEDQARHGYSLQEQKEACRCRAVDLGAKTVLEFADEGVSGATLDRPGLQGLRELIRSGQIDLVVVRDPDRLSRKLSHQLILTEEIEKAGVRLEFLDFDWKDTPDGRLFYAIRGAIAEFEKEKIRERMARGKTQKAKQGGMPIGFYNYGYVYEPETGKVRLHETEAKVVEEIFKWFVQEDIGINGVAKRLNEAEVPSRKGKRWHKQVVRQVLVNPVYKGTWQYKDICIPVPAIIDEAVWLKAQEKIRGARRLWAGQRKHDYLLSGIVTCGECGQTMTGVYSKWWNKKDRRYTCFKGYQGARHRGCLPSKYVLAGYVESAVWEQVKDWLQDPGALASEAYASSPRVEDYLKELERTEKLLSEVEKGREAVLDALASGLFELDARTKAKLADLKRRKERLEQRKKELVLTVRGASGAVARMDELRALASEVLGRIDELDFSEKKALVRALVAQVVVSGKGKRGANGLADITVTVVARMPEPVEKAGLLESVKARY</sequence>
<dbReference type="InterPro" id="IPR006119">
    <property type="entry name" value="Resolv_N"/>
</dbReference>
<evidence type="ECO:0000259" key="8">
    <source>
        <dbReference type="PROSITE" id="PS51737"/>
    </source>
</evidence>
<accession>A5D367</accession>
<keyword evidence="6" id="KW-0175">Coiled coil</keyword>
<keyword evidence="3" id="KW-0233">DNA recombination</keyword>
<dbReference type="STRING" id="370438.PTH_1125"/>
<evidence type="ECO:0000313" key="9">
    <source>
        <dbReference type="EMBL" id="BAF59306.1"/>
    </source>
</evidence>
<feature type="active site" description="O-(5'-phospho-DNA)-serine intermediate" evidence="4 5">
    <location>
        <position position="10"/>
    </location>
</feature>
<evidence type="ECO:0000256" key="5">
    <source>
        <dbReference type="PROSITE-ProRule" id="PRU10137"/>
    </source>
</evidence>
<feature type="domain" description="Resolvase/invertase-type recombinase catalytic" evidence="7">
    <location>
        <begin position="2"/>
        <end position="148"/>
    </location>
</feature>
<dbReference type="InterPro" id="IPR050639">
    <property type="entry name" value="SSR_resolvase"/>
</dbReference>
<dbReference type="SMART" id="SM00857">
    <property type="entry name" value="Resolvase"/>
    <property type="match status" value="1"/>
</dbReference>
<dbReference type="PROSITE" id="PS00397">
    <property type="entry name" value="RECOMBINASES_1"/>
    <property type="match status" value="1"/>
</dbReference>
<dbReference type="PROSITE" id="PS51737">
    <property type="entry name" value="RECOMBINASE_DNA_BIND"/>
    <property type="match status" value="1"/>
</dbReference>
<evidence type="ECO:0000256" key="1">
    <source>
        <dbReference type="ARBA" id="ARBA00022908"/>
    </source>
</evidence>
<dbReference type="Pfam" id="PF00239">
    <property type="entry name" value="Resolvase"/>
    <property type="match status" value="1"/>
</dbReference>
<gene>
    <name evidence="9" type="ordered locus">PTH_1125</name>
</gene>
<dbReference type="Pfam" id="PF07508">
    <property type="entry name" value="Recombinase"/>
    <property type="match status" value="1"/>
</dbReference>
<dbReference type="SUPFAM" id="SSF53041">
    <property type="entry name" value="Resolvase-like"/>
    <property type="match status" value="1"/>
</dbReference>
<feature type="domain" description="Recombinase" evidence="8">
    <location>
        <begin position="156"/>
        <end position="261"/>
    </location>
</feature>
<evidence type="ECO:0008006" key="11">
    <source>
        <dbReference type="Google" id="ProtNLM"/>
    </source>
</evidence>
<dbReference type="PANTHER" id="PTHR30461:SF23">
    <property type="entry name" value="DNA RECOMBINASE-RELATED"/>
    <property type="match status" value="1"/>
</dbReference>
<dbReference type="Gene3D" id="3.90.1750.20">
    <property type="entry name" value="Putative Large Serine Recombinase, Chain B, Domain 2"/>
    <property type="match status" value="1"/>
</dbReference>
<dbReference type="Pfam" id="PF13408">
    <property type="entry name" value="Zn_ribbon_recom"/>
    <property type="match status" value="1"/>
</dbReference>
<dbReference type="Proteomes" id="UP000006556">
    <property type="component" value="Chromosome"/>
</dbReference>
<dbReference type="InterPro" id="IPR036162">
    <property type="entry name" value="Resolvase-like_N_sf"/>
</dbReference>
<dbReference type="PANTHER" id="PTHR30461">
    <property type="entry name" value="DNA-INVERTASE FROM LAMBDOID PROPHAGE"/>
    <property type="match status" value="1"/>
</dbReference>
<evidence type="ECO:0000259" key="7">
    <source>
        <dbReference type="PROSITE" id="PS51736"/>
    </source>
</evidence>
<dbReference type="InterPro" id="IPR006118">
    <property type="entry name" value="Recombinase_CS"/>
</dbReference>
<dbReference type="eggNOG" id="COG1961">
    <property type="taxonomic scope" value="Bacteria"/>
</dbReference>
<organism evidence="9 10">
    <name type="scientific">Pelotomaculum thermopropionicum (strain DSM 13744 / JCM 10971 / SI)</name>
    <dbReference type="NCBI Taxonomy" id="370438"/>
    <lineage>
        <taxon>Bacteria</taxon>
        <taxon>Bacillati</taxon>
        <taxon>Bacillota</taxon>
        <taxon>Clostridia</taxon>
        <taxon>Eubacteriales</taxon>
        <taxon>Desulfotomaculaceae</taxon>
        <taxon>Pelotomaculum</taxon>
    </lineage>
</organism>
<keyword evidence="10" id="KW-1185">Reference proteome</keyword>
<evidence type="ECO:0000256" key="4">
    <source>
        <dbReference type="PIRSR" id="PIRSR606118-50"/>
    </source>
</evidence>
<dbReference type="CDD" id="cd00338">
    <property type="entry name" value="Ser_Recombinase"/>
    <property type="match status" value="1"/>
</dbReference>
<evidence type="ECO:0000256" key="6">
    <source>
        <dbReference type="SAM" id="Coils"/>
    </source>
</evidence>